<gene>
    <name evidence="2" type="ORF">ACFSRY_14480</name>
</gene>
<evidence type="ECO:0000313" key="2">
    <source>
        <dbReference type="EMBL" id="MFD2515078.1"/>
    </source>
</evidence>
<dbReference type="InterPro" id="IPR026444">
    <property type="entry name" value="Secre_tail"/>
</dbReference>
<dbReference type="Pfam" id="PF18962">
    <property type="entry name" value="Por_Secre_tail"/>
    <property type="match status" value="1"/>
</dbReference>
<name>A0ABW5IP37_9BACT</name>
<keyword evidence="3" id="KW-1185">Reference proteome</keyword>
<dbReference type="NCBIfam" id="TIGR04183">
    <property type="entry name" value="Por_Secre_tail"/>
    <property type="match status" value="1"/>
</dbReference>
<proteinExistence type="predicted"/>
<dbReference type="Proteomes" id="UP001597544">
    <property type="component" value="Unassembled WGS sequence"/>
</dbReference>
<dbReference type="Pfam" id="PF22352">
    <property type="entry name" value="K319L-like_PKD"/>
    <property type="match status" value="1"/>
</dbReference>
<sequence>MKKVIFHLVAFSIIAIILLGTNVSSIAQTPGLIYKPATNGGNKILDPNGDGYISLNNKGFPATNTDEGAAFSEIPYKPFPVFMDEPLSDLSTGAKYGHTDYAPKGTGSSPLAAYFDGTNFLFRIRLGGQSTASKGYSILIDANNTLNSTGKNPGFEYEVVLATNFDVRVYYHGSNVNANPVVNAAGPIIFNGSVDQYSQKSVASSVGGGDPDYFYDFYVPISAFTGAIPITSTTSLRMTGVTVTSAQSGLFGVASDIGGVDDTKYNGNLVGALKDIIGSTTAETPTVIKDNGFSLVKATAPTVNSPIYTNSATITGTSIESSGSVITIYRNGSSIGTATVDANGAWSFPVAGITLAAGAQITATVTPSGKSVSALSSPVSVQQASGSGGCSTQPPVVTALTNSDKDFTVSLSSPGTITIYYVDNGATINYGYYVASVSGTHIITVDNSVLNYPKPTNGKFPTGQYHFTLTAANGGCTSDNSNSLCSSSGTTLSTPTISPASITSSTATITVTGPSGSTLILTKNGIQVGSATLGTSPNTTSTVWTIDLTGLVNGDVLQARATKQETSGSCTSTISSGYSNAVPVTVTSAIPTITGTYCGRTTTVYGTSTEAAGTEIRIYRNGVLVTSPSGPHAYVNSAGQWTATGFTTLLGGESISATAKAISKAESSQSSSLTIGTAYVPSVLSINSSPAVMEGNTSVSGRAPAGSIVTLYINGEPYRDNSGNLAPVTAQAGDVWTINNISPFELYAGAKLTVRASAPSGTACESASSPEVEVQCKAADQTITTSLSKAMYCPGENATVRLNKSEIGTIYSIYIRTATQTDAQATLFGYSVLGTGNAINLTSYVFSNADHGKVLFVRTIKIGASCQYKIGGDLTVGVYGPVPNNFTLSATNQSGVCPGQSSVITVTNAVVGYSYQLILNNTTKDKIGSPLIPTAAGDISFPALPVSVNTEYGVVITRLEGGCVAENVNSRIISITRTGPTVNQVVTPSSSTICLNNSVSFSFSTQNGYSYSLIEKSTNSQVGATIAGDGTIRTLSTGILSITGSRTYQIQVIGGVCNSNLISEPTVNVTSGPAATVSAGPNQTVCGNTATLQGSNPAPGTGTWTKTSGPSGGSITNATSANTTVTGLVSGTYVFTWTVTTNCTTPTISTASSVTITVNCPAAASVKTTKFIDEYVNGDILAVISDQDGGISSITSTSGLLPSGTSFSIINKEAVLTVSNASALLAGSYTFMTSTIDANSVASNTAMLIRMYDRGTPASPFTPLPVQLAYFTGNVAEGKVYLQWITASEKDNDRFEIERSVDGERFEKIGSVKGNGSSSQMLRYNFTDTRPGAGTVYYRLKQIDFNGKHSYSKSITVLIGKVSSTGLAEAYPNPFSKELNVQVFAPTAGEVKLDLMNTRGQVIHSFKQRVAEGSNNIVLPLNRLSTGLYFLNITGTEINTTLKVLKAQ</sequence>
<dbReference type="RefSeq" id="WP_377509072.1">
    <property type="nucleotide sequence ID" value="NZ_JBHULU010000021.1"/>
</dbReference>
<comment type="caution">
    <text evidence="2">The sequence shown here is derived from an EMBL/GenBank/DDBJ whole genome shotgun (WGS) entry which is preliminary data.</text>
</comment>
<protein>
    <submittedName>
        <fullName evidence="2">T9SS type A sorting domain-containing protein</fullName>
    </submittedName>
</protein>
<dbReference type="InterPro" id="IPR013783">
    <property type="entry name" value="Ig-like_fold"/>
</dbReference>
<reference evidence="3" key="1">
    <citation type="journal article" date="2019" name="Int. J. Syst. Evol. Microbiol.">
        <title>The Global Catalogue of Microorganisms (GCM) 10K type strain sequencing project: providing services to taxonomists for standard genome sequencing and annotation.</title>
        <authorList>
            <consortium name="The Broad Institute Genomics Platform"/>
            <consortium name="The Broad Institute Genome Sequencing Center for Infectious Disease"/>
            <person name="Wu L."/>
            <person name="Ma J."/>
        </authorList>
    </citation>
    <scope>NUCLEOTIDE SEQUENCE [LARGE SCALE GENOMIC DNA]</scope>
    <source>
        <strain evidence="3">KCTC 42498</strain>
    </source>
</reference>
<accession>A0ABW5IP37</accession>
<evidence type="ECO:0000313" key="3">
    <source>
        <dbReference type="Proteomes" id="UP001597544"/>
    </source>
</evidence>
<evidence type="ECO:0000259" key="1">
    <source>
        <dbReference type="Pfam" id="PF18962"/>
    </source>
</evidence>
<dbReference type="Gene3D" id="2.60.40.10">
    <property type="entry name" value="Immunoglobulins"/>
    <property type="match status" value="3"/>
</dbReference>
<organism evidence="2 3">
    <name type="scientific">Pontibacter locisalis</name>
    <dbReference type="NCBI Taxonomy" id="1719035"/>
    <lineage>
        <taxon>Bacteria</taxon>
        <taxon>Pseudomonadati</taxon>
        <taxon>Bacteroidota</taxon>
        <taxon>Cytophagia</taxon>
        <taxon>Cytophagales</taxon>
        <taxon>Hymenobacteraceae</taxon>
        <taxon>Pontibacter</taxon>
    </lineage>
</organism>
<feature type="domain" description="Secretion system C-terminal sorting" evidence="1">
    <location>
        <begin position="1371"/>
        <end position="1443"/>
    </location>
</feature>
<dbReference type="EMBL" id="JBHULU010000021">
    <property type="protein sequence ID" value="MFD2515078.1"/>
    <property type="molecule type" value="Genomic_DNA"/>
</dbReference>